<keyword evidence="8" id="KW-1185">Reference proteome</keyword>
<protein>
    <recommendedName>
        <fullName evidence="6">CFEM domain-containing protein</fullName>
    </recommendedName>
</protein>
<evidence type="ECO:0000313" key="8">
    <source>
        <dbReference type="Proteomes" id="UP001163828"/>
    </source>
</evidence>
<dbReference type="Proteomes" id="UP001163828">
    <property type="component" value="Unassembled WGS sequence"/>
</dbReference>
<evidence type="ECO:0000259" key="6">
    <source>
        <dbReference type="PROSITE" id="PS52012"/>
    </source>
</evidence>
<proteinExistence type="predicted"/>
<feature type="chain" id="PRO_5045278417" description="CFEM domain-containing protein" evidence="5">
    <location>
        <begin position="30"/>
        <end position="185"/>
    </location>
</feature>
<comment type="caution">
    <text evidence="7">The sequence shown here is derived from an EMBL/GenBank/DDBJ whole genome shotgun (WGS) entry which is preliminary data.</text>
</comment>
<dbReference type="EMBL" id="MU790516">
    <property type="protein sequence ID" value="KAJ4000851.1"/>
    <property type="molecule type" value="Genomic_DNA"/>
</dbReference>
<evidence type="ECO:0000313" key="7">
    <source>
        <dbReference type="EMBL" id="KAJ4000851.1"/>
    </source>
</evidence>
<dbReference type="PROSITE" id="PS52012">
    <property type="entry name" value="CFEM"/>
    <property type="match status" value="1"/>
</dbReference>
<name>A0ABQ8QQP4_9AGAR</name>
<sequence>MPPPMAPSTSWRTLLLTTLALTAVTPGLTQSNSTLPLCADSCSVVVAAEVGCNVDDDSCCTNSAFVSSVESCVDIDCTTAEQQEASSYFDSVCGVTSTSGASSGASLSGSSSSGSISSGSIATTATTAKTAAAFSLTSSEASAQTSSSGSGLSGFNGSLGSFATPKDLIKIVVAAVMGMVAISQL</sequence>
<keyword evidence="3 5" id="KW-0732">Signal</keyword>
<keyword evidence="2" id="KW-0964">Secreted</keyword>
<evidence type="ECO:0000256" key="2">
    <source>
        <dbReference type="ARBA" id="ARBA00022525"/>
    </source>
</evidence>
<feature type="domain" description="CFEM" evidence="6">
    <location>
        <begin position="11"/>
        <end position="120"/>
    </location>
</feature>
<evidence type="ECO:0000256" key="3">
    <source>
        <dbReference type="ARBA" id="ARBA00022729"/>
    </source>
</evidence>
<evidence type="ECO:0000256" key="4">
    <source>
        <dbReference type="ARBA" id="ARBA00023157"/>
    </source>
</evidence>
<gene>
    <name evidence="7" type="ORF">F5050DRAFT_1728270</name>
</gene>
<evidence type="ECO:0000256" key="5">
    <source>
        <dbReference type="SAM" id="SignalP"/>
    </source>
</evidence>
<dbReference type="Pfam" id="PF05730">
    <property type="entry name" value="CFEM"/>
    <property type="match status" value="1"/>
</dbReference>
<dbReference type="InterPro" id="IPR008427">
    <property type="entry name" value="Extracellular_membr_CFEM_dom"/>
</dbReference>
<accession>A0ABQ8QQP4</accession>
<evidence type="ECO:0000256" key="1">
    <source>
        <dbReference type="ARBA" id="ARBA00004613"/>
    </source>
</evidence>
<reference evidence="7" key="1">
    <citation type="submission" date="2022-08" db="EMBL/GenBank/DDBJ databases">
        <authorList>
            <consortium name="DOE Joint Genome Institute"/>
            <person name="Min B."/>
            <person name="Riley R."/>
            <person name="Sierra-Patev S."/>
            <person name="Naranjo-Ortiz M."/>
            <person name="Looney B."/>
            <person name="Konkel Z."/>
            <person name="Slot J.C."/>
            <person name="Sakamoto Y."/>
            <person name="Steenwyk J.L."/>
            <person name="Rokas A."/>
            <person name="Carro J."/>
            <person name="Camarero S."/>
            <person name="Ferreira P."/>
            <person name="Molpeceres G."/>
            <person name="Ruiz-Duenas F.J."/>
            <person name="Serrano A."/>
            <person name="Henrissat B."/>
            <person name="Drula E."/>
            <person name="Hughes K.W."/>
            <person name="Mata J.L."/>
            <person name="Ishikawa N.K."/>
            <person name="Vargas-Isla R."/>
            <person name="Ushijima S."/>
            <person name="Smith C.A."/>
            <person name="Ahrendt S."/>
            <person name="Andreopoulos W."/>
            <person name="He G."/>
            <person name="Labutti K."/>
            <person name="Lipzen A."/>
            <person name="Ng V."/>
            <person name="Sandor L."/>
            <person name="Barry K."/>
            <person name="Martinez A.T."/>
            <person name="Xiao Y."/>
            <person name="Gibbons J.G."/>
            <person name="Terashima K."/>
            <person name="Hibbett D.S."/>
            <person name="Grigoriev I.V."/>
        </authorList>
    </citation>
    <scope>NUCLEOTIDE SEQUENCE</scope>
    <source>
        <strain evidence="7">TFB10827</strain>
    </source>
</reference>
<feature type="signal peptide" evidence="5">
    <location>
        <begin position="1"/>
        <end position="29"/>
    </location>
</feature>
<organism evidence="7 8">
    <name type="scientific">Lentinula boryana</name>
    <dbReference type="NCBI Taxonomy" id="40481"/>
    <lineage>
        <taxon>Eukaryota</taxon>
        <taxon>Fungi</taxon>
        <taxon>Dikarya</taxon>
        <taxon>Basidiomycota</taxon>
        <taxon>Agaricomycotina</taxon>
        <taxon>Agaricomycetes</taxon>
        <taxon>Agaricomycetidae</taxon>
        <taxon>Agaricales</taxon>
        <taxon>Marasmiineae</taxon>
        <taxon>Omphalotaceae</taxon>
        <taxon>Lentinula</taxon>
    </lineage>
</organism>
<comment type="subcellular location">
    <subcellularLocation>
        <location evidence="1">Secreted</location>
    </subcellularLocation>
</comment>
<keyword evidence="4" id="KW-1015">Disulfide bond</keyword>